<name>A0A5C5G7G6_9BASI</name>
<feature type="binding site" evidence="8">
    <location>
        <position position="300"/>
    </location>
    <ligand>
        <name>Zn(2+)</name>
        <dbReference type="ChEBI" id="CHEBI:29105"/>
    </ligand>
</feature>
<feature type="compositionally biased region" description="Low complexity" evidence="9">
    <location>
        <begin position="543"/>
        <end position="555"/>
    </location>
</feature>
<dbReference type="InterPro" id="IPR003000">
    <property type="entry name" value="Sirtuin"/>
</dbReference>
<dbReference type="InterPro" id="IPR026590">
    <property type="entry name" value="Ssirtuin_cat_dom"/>
</dbReference>
<feature type="compositionally biased region" description="Basic and acidic residues" evidence="9">
    <location>
        <begin position="310"/>
        <end position="320"/>
    </location>
</feature>
<keyword evidence="6 8" id="KW-0862">Zinc</keyword>
<feature type="binding site" evidence="8">
    <location>
        <position position="276"/>
    </location>
    <ligand>
        <name>Zn(2+)</name>
        <dbReference type="ChEBI" id="CHEBI:29105"/>
    </ligand>
</feature>
<evidence type="ECO:0000313" key="11">
    <source>
        <dbReference type="EMBL" id="TNY24416.1"/>
    </source>
</evidence>
<gene>
    <name evidence="11" type="ORF">DMC30DRAFT_166564</name>
</gene>
<dbReference type="PANTHER" id="PTHR11085:SF9">
    <property type="entry name" value="NAD-DEPENDENT PROTEIN DEACETYLASE SIRTUIN-1"/>
    <property type="match status" value="1"/>
</dbReference>
<keyword evidence="12" id="KW-1185">Reference proteome</keyword>
<dbReference type="EMBL" id="SOZI01000003">
    <property type="protein sequence ID" value="TNY24416.1"/>
    <property type="molecule type" value="Genomic_DNA"/>
</dbReference>
<accession>A0A5C5G7G6</accession>
<dbReference type="Gene3D" id="3.30.1600.10">
    <property type="entry name" value="SIR2/SIRT2 'Small Domain"/>
    <property type="match status" value="1"/>
</dbReference>
<dbReference type="OrthoDB" id="420264at2759"/>
<dbReference type="Pfam" id="PF02146">
    <property type="entry name" value="SIR2"/>
    <property type="match status" value="1"/>
</dbReference>
<comment type="cofactor">
    <cofactor evidence="1">
        <name>Zn(2+)</name>
        <dbReference type="ChEBI" id="CHEBI:29105"/>
    </cofactor>
</comment>
<dbReference type="PANTHER" id="PTHR11085">
    <property type="entry name" value="NAD-DEPENDENT PROTEIN DEACYLASE SIRTUIN-5, MITOCHONDRIAL-RELATED"/>
    <property type="match status" value="1"/>
</dbReference>
<dbReference type="GO" id="GO:0005634">
    <property type="term" value="C:nucleus"/>
    <property type="evidence" value="ECO:0007669"/>
    <property type="project" value="TreeGrafter"/>
</dbReference>
<feature type="active site" description="Proton acceptor" evidence="8">
    <location>
        <position position="268"/>
    </location>
</feature>
<evidence type="ECO:0000259" key="10">
    <source>
        <dbReference type="PROSITE" id="PS50305"/>
    </source>
</evidence>
<comment type="subcellular location">
    <subcellularLocation>
        <location evidence="2">Mitochondrion</location>
    </subcellularLocation>
</comment>
<comment type="caution">
    <text evidence="11">The sequence shown here is derived from an EMBL/GenBank/DDBJ whole genome shotgun (WGS) entry which is preliminary data.</text>
</comment>
<dbReference type="AlphaFoldDB" id="A0A5C5G7G6"/>
<proteinExistence type="inferred from homology"/>
<dbReference type="Proteomes" id="UP000311382">
    <property type="component" value="Unassembled WGS sequence"/>
</dbReference>
<dbReference type="GO" id="GO:0046872">
    <property type="term" value="F:metal ion binding"/>
    <property type="evidence" value="ECO:0007669"/>
    <property type="project" value="UniProtKB-KW"/>
</dbReference>
<evidence type="ECO:0000256" key="1">
    <source>
        <dbReference type="ARBA" id="ARBA00001947"/>
    </source>
</evidence>
<evidence type="ECO:0000256" key="8">
    <source>
        <dbReference type="PROSITE-ProRule" id="PRU00236"/>
    </source>
</evidence>
<feature type="compositionally biased region" description="Low complexity" evidence="9">
    <location>
        <begin position="500"/>
        <end position="518"/>
    </location>
</feature>
<dbReference type="InterPro" id="IPR029035">
    <property type="entry name" value="DHS-like_NAD/FAD-binding_dom"/>
</dbReference>
<evidence type="ECO:0000256" key="3">
    <source>
        <dbReference type="ARBA" id="ARBA00006924"/>
    </source>
</evidence>
<protein>
    <submittedName>
        <fullName evidence="11">DHS-like NAD/FAD-binding domain-containing protein</fullName>
    </submittedName>
</protein>
<feature type="region of interest" description="Disordered" evidence="9">
    <location>
        <begin position="495"/>
        <end position="555"/>
    </location>
</feature>
<dbReference type="InterPro" id="IPR026591">
    <property type="entry name" value="Sirtuin_cat_small_dom_sf"/>
</dbReference>
<evidence type="ECO:0000256" key="2">
    <source>
        <dbReference type="ARBA" id="ARBA00004173"/>
    </source>
</evidence>
<dbReference type="Gene3D" id="3.40.50.1220">
    <property type="entry name" value="TPP-binding domain"/>
    <property type="match status" value="1"/>
</dbReference>
<keyword evidence="5 8" id="KW-0479">Metal-binding</keyword>
<dbReference type="PROSITE" id="PS50305">
    <property type="entry name" value="SIRTUIN"/>
    <property type="match status" value="1"/>
</dbReference>
<dbReference type="GO" id="GO:0005739">
    <property type="term" value="C:mitochondrion"/>
    <property type="evidence" value="ECO:0007669"/>
    <property type="project" value="UniProtKB-SubCell"/>
</dbReference>
<reference evidence="11 12" key="1">
    <citation type="submission" date="2019-03" db="EMBL/GenBank/DDBJ databases">
        <title>Rhodosporidium diobovatum UCD-FST 08-225 genome sequencing, assembly, and annotation.</title>
        <authorList>
            <person name="Fakankun I.U."/>
            <person name="Fristensky B."/>
            <person name="Levin D.B."/>
        </authorList>
    </citation>
    <scope>NUCLEOTIDE SEQUENCE [LARGE SCALE GENOMIC DNA]</scope>
    <source>
        <strain evidence="11 12">UCD-FST 08-225</strain>
    </source>
</reference>
<feature type="region of interest" description="Disordered" evidence="9">
    <location>
        <begin position="590"/>
        <end position="668"/>
    </location>
</feature>
<feature type="binding site" evidence="8">
    <location>
        <position position="303"/>
    </location>
    <ligand>
        <name>Zn(2+)</name>
        <dbReference type="ChEBI" id="CHEBI:29105"/>
    </ligand>
</feature>
<feature type="compositionally biased region" description="Basic and acidic residues" evidence="9">
    <location>
        <begin position="464"/>
        <end position="482"/>
    </location>
</feature>
<feature type="region of interest" description="Disordered" evidence="9">
    <location>
        <begin position="451"/>
        <end position="482"/>
    </location>
</feature>
<evidence type="ECO:0000256" key="6">
    <source>
        <dbReference type="ARBA" id="ARBA00022833"/>
    </source>
</evidence>
<sequence length="668" mass="72257">MDPSELESSRLEPIDQAQLAPPPPALAPFPLGGVPAVPAPAPNYQDLTDESPDDDSDEDWDAIVAAAEAAFTDDDIDAMHHFLKERGLFAYLREHLERRAIPPATLLLAFGVMVRHDTPLADQLRMLKVACSRVLRNREKLEEYNTPDDVVELVRKSKRILFLTGAGVSTSCGIPDFRSPTGLYARLQLENNYELEDPQDMFDLAFFRHKPHVFYSFAKEIYPSAFVPSPSHRFVRLLEKEGKLLRNYTQNIDGLFEQVGVERMLNCHGSFATASCLLCRRRFPGSAIEADVFASRVPLCPSCTPELEALERERERERAERPRKRKKVGRDAWDDGGSEDEDGEGAGDERGEWDSKAVIKPDIVFFGEALSDEFDHRLLEDREEVDLVIVMGTSLRVSPVAQLPSHLPHSVPQILINRDPVAHHQFDVCLLGDGDGVVRWLCEALARAEEDAARAGGGGGGKVRAGEELPLDREEKARVGRERWDLDRRVPVQLPVHARSSSTTTTAAAAAAASSSSSPAKPDPAPNGDSDGASAAPTPEIPSLPASAHPPSSAAALVSPERVGASHVWLFPGANRDARWVRAVRDAYAPGGAAGGEGSGAEEGEGGDEDGRRGEEGVGADGPVELPASLAPGAREGASSDEEGDEAEYGHGRVTAGGDEQAEARLSD</sequence>
<evidence type="ECO:0000256" key="9">
    <source>
        <dbReference type="SAM" id="MobiDB-lite"/>
    </source>
</evidence>
<organism evidence="11 12">
    <name type="scientific">Rhodotorula diobovata</name>
    <dbReference type="NCBI Taxonomy" id="5288"/>
    <lineage>
        <taxon>Eukaryota</taxon>
        <taxon>Fungi</taxon>
        <taxon>Dikarya</taxon>
        <taxon>Basidiomycota</taxon>
        <taxon>Pucciniomycotina</taxon>
        <taxon>Microbotryomycetes</taxon>
        <taxon>Sporidiobolales</taxon>
        <taxon>Sporidiobolaceae</taxon>
        <taxon>Rhodotorula</taxon>
    </lineage>
</organism>
<feature type="region of interest" description="Disordered" evidence="9">
    <location>
        <begin position="310"/>
        <end position="352"/>
    </location>
</feature>
<feature type="region of interest" description="Disordered" evidence="9">
    <location>
        <begin position="1"/>
        <end position="58"/>
    </location>
</feature>
<comment type="similarity">
    <text evidence="3">Belongs to the sirtuin family. Class I subfamily.</text>
</comment>
<evidence type="ECO:0000256" key="7">
    <source>
        <dbReference type="ARBA" id="ARBA00023027"/>
    </source>
</evidence>
<dbReference type="STRING" id="5288.A0A5C5G7G6"/>
<keyword evidence="4" id="KW-0808">Transferase</keyword>
<evidence type="ECO:0000256" key="5">
    <source>
        <dbReference type="ARBA" id="ARBA00022723"/>
    </source>
</evidence>
<dbReference type="GO" id="GO:0070403">
    <property type="term" value="F:NAD+ binding"/>
    <property type="evidence" value="ECO:0007669"/>
    <property type="project" value="InterPro"/>
</dbReference>
<feature type="compositionally biased region" description="Acidic residues" evidence="9">
    <location>
        <begin position="334"/>
        <end position="346"/>
    </location>
</feature>
<dbReference type="SUPFAM" id="SSF52467">
    <property type="entry name" value="DHS-like NAD/FAD-binding domain"/>
    <property type="match status" value="1"/>
</dbReference>
<evidence type="ECO:0000313" key="12">
    <source>
        <dbReference type="Proteomes" id="UP000311382"/>
    </source>
</evidence>
<feature type="binding site" evidence="8">
    <location>
        <position position="279"/>
    </location>
    <ligand>
        <name>Zn(2+)</name>
        <dbReference type="ChEBI" id="CHEBI:29105"/>
    </ligand>
</feature>
<keyword evidence="7" id="KW-0520">NAD</keyword>
<feature type="compositionally biased region" description="Acidic residues" evidence="9">
    <location>
        <begin position="47"/>
        <end position="58"/>
    </location>
</feature>
<dbReference type="GO" id="GO:0046970">
    <property type="term" value="F:histone H4K16 deacetylase activity, NAD-dependent"/>
    <property type="evidence" value="ECO:0007669"/>
    <property type="project" value="TreeGrafter"/>
</dbReference>
<evidence type="ECO:0000256" key="4">
    <source>
        <dbReference type="ARBA" id="ARBA00022679"/>
    </source>
</evidence>
<dbReference type="InterPro" id="IPR050134">
    <property type="entry name" value="NAD-dep_sirtuin_deacylases"/>
</dbReference>
<feature type="domain" description="Deacetylase sirtuin-type" evidence="10">
    <location>
        <begin position="140"/>
        <end position="485"/>
    </location>
</feature>